<gene>
    <name evidence="1" type="ORF">DPEC_G00222780</name>
</gene>
<dbReference type="EMBL" id="CM055746">
    <property type="protein sequence ID" value="KAJ7996848.1"/>
    <property type="molecule type" value="Genomic_DNA"/>
</dbReference>
<dbReference type="Proteomes" id="UP001157502">
    <property type="component" value="Chromosome 19"/>
</dbReference>
<accession>A0ACC2FZE3</accession>
<organism evidence="1 2">
    <name type="scientific">Dallia pectoralis</name>
    <name type="common">Alaska blackfish</name>
    <dbReference type="NCBI Taxonomy" id="75939"/>
    <lineage>
        <taxon>Eukaryota</taxon>
        <taxon>Metazoa</taxon>
        <taxon>Chordata</taxon>
        <taxon>Craniata</taxon>
        <taxon>Vertebrata</taxon>
        <taxon>Euteleostomi</taxon>
        <taxon>Actinopterygii</taxon>
        <taxon>Neopterygii</taxon>
        <taxon>Teleostei</taxon>
        <taxon>Protacanthopterygii</taxon>
        <taxon>Esociformes</taxon>
        <taxon>Umbridae</taxon>
        <taxon>Dallia</taxon>
    </lineage>
</organism>
<reference evidence="1" key="1">
    <citation type="submission" date="2021-05" db="EMBL/GenBank/DDBJ databases">
        <authorList>
            <person name="Pan Q."/>
            <person name="Jouanno E."/>
            <person name="Zahm M."/>
            <person name="Klopp C."/>
            <person name="Cabau C."/>
            <person name="Louis A."/>
            <person name="Berthelot C."/>
            <person name="Parey E."/>
            <person name="Roest Crollius H."/>
            <person name="Montfort J."/>
            <person name="Robinson-Rechavi M."/>
            <person name="Bouchez O."/>
            <person name="Lampietro C."/>
            <person name="Lopez Roques C."/>
            <person name="Donnadieu C."/>
            <person name="Postlethwait J."/>
            <person name="Bobe J."/>
            <person name="Dillon D."/>
            <person name="Chandos A."/>
            <person name="von Hippel F."/>
            <person name="Guiguen Y."/>
        </authorList>
    </citation>
    <scope>NUCLEOTIDE SEQUENCE</scope>
    <source>
        <strain evidence="1">YG-Jan2019</strain>
    </source>
</reference>
<sequence>MEETYVRHVELLGFEKRFFPSQHYVYVMMLKWNNLSEKLIYRGYPEIYTFHKSLKEMFPIEAGDIDKKDRIIPRLPTPKWLDSQKSTETRQSTLAEYCRALITLPPKISRCQLVRSFFKVRPEDENPPAPHPFKRNETFVMKDQTKGNTSDISSPIILESYRVIADYKKTSKYEIDLCSGDLVEIVEKKPNGWWFCQCEPKRGWVPASYLEPLDGPEESEDADPDYAGELYITTEAYKAVEDDELTLEKGEIIEVIHKLLDGWWVIRKGEETGHFPSMFLHTTGEKKEMEPDENMMIRQKPPPRRSTIRNAQSIHGKGRQRISQDTYRRNSRHFLQHKGSRPRISSKSSTQSPLQERKNKDNIPEPGVPSQGGELHKGTPLVPPRPSPELIMERCTENTRKKLVRQEYLTVIEMSLVYVRLFARHRLVLGVRGYATPSSAPNSHTTPSSAPMSHTTPNSAPSSHTTPSSAPMSHTTPSSAPRSHTTPSSAPRSHTTPSSAPRSHTTPSSEPRSNATASSAPSSHTTPSSASRSHTTPSSAPRSHTTPSSEPRSNATASSAPSSHTTPSSASRSREQKDHGPVFQYVGKQRKPNHKVFVWGFSYTGALGIPSFVVPDTGRKKPRKYQLTPYRLETEQQISSAACGYGFTLLSSSTKDLTKVWGMGLNSDSQLGFQRTQHDRHKSYDYVLEPSPVLLPLARPQETRVVQVACGRAHSLVLTDLEGVFSLGNNAYGQSGRKIVEDEIYSASHRIHKMEGFDSPVIQVACGQDHSLFLTETGRVFACGWGADGQTGLGHHNMCDRPVAVGGDLAGVKVQQVATYGDCSLAVSQDGQLYGWGNSEYLQLSSVTEATQINSPRLLPFEGLGRITQAATGGTQVAILNDRGEVFVWGYGILGKGPNLSESQTPELVPPTLFGRSEFNPTLTVSRIRCGLNHFAAITDGGELFVWGKNIRGCLGIGKKEDQYFPWRVTVPGRVVDVACGVDHMVALVKSVI</sequence>
<comment type="caution">
    <text evidence="1">The sequence shown here is derived from an EMBL/GenBank/DDBJ whole genome shotgun (WGS) entry which is preliminary data.</text>
</comment>
<evidence type="ECO:0000313" key="1">
    <source>
        <dbReference type="EMBL" id="KAJ7996848.1"/>
    </source>
</evidence>
<proteinExistence type="predicted"/>
<name>A0ACC2FZE3_DALPE</name>
<keyword evidence="2" id="KW-1185">Reference proteome</keyword>
<protein>
    <submittedName>
        <fullName evidence="1">Uncharacterized protein</fullName>
    </submittedName>
</protein>
<evidence type="ECO:0000313" key="2">
    <source>
        <dbReference type="Proteomes" id="UP001157502"/>
    </source>
</evidence>